<feature type="transmembrane region" description="Helical" evidence="7">
    <location>
        <begin position="192"/>
        <end position="211"/>
    </location>
</feature>
<accession>A0A506QWL8</accession>
<comment type="subcellular location">
    <subcellularLocation>
        <location evidence="1">Cell membrane</location>
        <topology evidence="1">Multi-pass membrane protein</topology>
    </subcellularLocation>
</comment>
<comment type="similarity">
    <text evidence="2">Belongs to the GSP F family.</text>
</comment>
<dbReference type="PANTHER" id="PTHR30012:SF0">
    <property type="entry name" value="TYPE II SECRETION SYSTEM PROTEIN F-RELATED"/>
    <property type="match status" value="1"/>
</dbReference>
<dbReference type="Proteomes" id="UP000317747">
    <property type="component" value="Unassembled WGS sequence"/>
</dbReference>
<keyword evidence="3" id="KW-1003">Cell membrane</keyword>
<sequence length="371" mass="41085">MSRNLRFRTERDMSLPEKCRYHAVRLTFTGAHRQVFYENMRFLLENRRPLDGSLKMIGDVHTSFGEKWHPFRELTEDCLEGLRDNSPGRTLGDVLAAWVPYEEAALISAGMKTGNIPVALKQTDKLINARGQILGQVVFASVYPLVLVVLGGGLLGVNNLSLIPMLSRISDPAGWSGALGFMKGLADWTERWGAVSAVAGAGLIALSLWSLPRWRGSLRRFADNFLPWSLYKDLQGAVFLMNTGALLGAGVPGLEAMQLLHSFAPPWLQERLEAAMDGMSEGNSPGMALRKSGYDFPSREAVNYLSLLDDGDGSAELISNYADRWLKQTLERVARRASVTRLLSMLLILGFFALIILMVMQIQDTSSLNLH</sequence>
<dbReference type="OrthoDB" id="7031359at2"/>
<reference evidence="9 10" key="1">
    <citation type="submission" date="2019-06" db="EMBL/GenBank/DDBJ databases">
        <title>Taxogenomics and systematics of the genus Pantoea.</title>
        <authorList>
            <person name="Tambong J.T."/>
        </authorList>
    </citation>
    <scope>NUCLEOTIDE SEQUENCE [LARGE SCALE GENOMIC DNA]</scope>
    <source>
        <strain evidence="9 10">LMG 24200</strain>
    </source>
</reference>
<evidence type="ECO:0000256" key="4">
    <source>
        <dbReference type="ARBA" id="ARBA00022692"/>
    </source>
</evidence>
<dbReference type="RefSeq" id="WP_128084559.1">
    <property type="nucleotide sequence ID" value="NZ_CP071405.1"/>
</dbReference>
<evidence type="ECO:0000256" key="2">
    <source>
        <dbReference type="ARBA" id="ARBA00005745"/>
    </source>
</evidence>
<keyword evidence="5 7" id="KW-1133">Transmembrane helix</keyword>
<gene>
    <name evidence="9" type="ORF">FJW01_00590</name>
</gene>
<comment type="caution">
    <text evidence="9">The sequence shown here is derived from an EMBL/GenBank/DDBJ whole genome shotgun (WGS) entry which is preliminary data.</text>
</comment>
<evidence type="ECO:0000259" key="8">
    <source>
        <dbReference type="Pfam" id="PF00482"/>
    </source>
</evidence>
<keyword evidence="6 7" id="KW-0472">Membrane</keyword>
<keyword evidence="4 7" id="KW-0812">Transmembrane</keyword>
<feature type="transmembrane region" description="Helical" evidence="7">
    <location>
        <begin position="342"/>
        <end position="362"/>
    </location>
</feature>
<organism evidence="9 10">
    <name type="scientific">Pantoea deleyi</name>
    <dbReference type="NCBI Taxonomy" id="470932"/>
    <lineage>
        <taxon>Bacteria</taxon>
        <taxon>Pseudomonadati</taxon>
        <taxon>Pseudomonadota</taxon>
        <taxon>Gammaproteobacteria</taxon>
        <taxon>Enterobacterales</taxon>
        <taxon>Erwiniaceae</taxon>
        <taxon>Pantoea</taxon>
    </lineage>
</organism>
<dbReference type="Pfam" id="PF00482">
    <property type="entry name" value="T2SSF"/>
    <property type="match status" value="2"/>
</dbReference>
<dbReference type="PANTHER" id="PTHR30012">
    <property type="entry name" value="GENERAL SECRETION PATHWAY PROTEIN"/>
    <property type="match status" value="1"/>
</dbReference>
<evidence type="ECO:0000313" key="9">
    <source>
        <dbReference type="EMBL" id="TPV49605.1"/>
    </source>
</evidence>
<keyword evidence="10" id="KW-1185">Reference proteome</keyword>
<evidence type="ECO:0000256" key="3">
    <source>
        <dbReference type="ARBA" id="ARBA00022475"/>
    </source>
</evidence>
<dbReference type="InterPro" id="IPR018076">
    <property type="entry name" value="T2SS_GspF_dom"/>
</dbReference>
<dbReference type="InterPro" id="IPR003004">
    <property type="entry name" value="GspF/PilC"/>
</dbReference>
<name>A0A506QWL8_9GAMM</name>
<feature type="transmembrane region" description="Helical" evidence="7">
    <location>
        <begin position="133"/>
        <end position="157"/>
    </location>
</feature>
<dbReference type="GO" id="GO:0005886">
    <property type="term" value="C:plasma membrane"/>
    <property type="evidence" value="ECO:0007669"/>
    <property type="project" value="UniProtKB-SubCell"/>
</dbReference>
<evidence type="ECO:0000256" key="1">
    <source>
        <dbReference type="ARBA" id="ARBA00004651"/>
    </source>
</evidence>
<feature type="domain" description="Type II secretion system protein GspF" evidence="8">
    <location>
        <begin position="239"/>
        <end position="360"/>
    </location>
</feature>
<protein>
    <submittedName>
        <fullName evidence="9">Pilus assembly protein PilR</fullName>
    </submittedName>
</protein>
<evidence type="ECO:0000256" key="7">
    <source>
        <dbReference type="SAM" id="Phobius"/>
    </source>
</evidence>
<evidence type="ECO:0000313" key="10">
    <source>
        <dbReference type="Proteomes" id="UP000317747"/>
    </source>
</evidence>
<dbReference type="AlphaFoldDB" id="A0A506QWL8"/>
<dbReference type="InterPro" id="IPR042094">
    <property type="entry name" value="T2SS_GspF_sf"/>
</dbReference>
<feature type="domain" description="Type II secretion system protein GspF" evidence="8">
    <location>
        <begin position="36"/>
        <end position="157"/>
    </location>
</feature>
<evidence type="ECO:0000256" key="6">
    <source>
        <dbReference type="ARBA" id="ARBA00023136"/>
    </source>
</evidence>
<dbReference type="EMBL" id="VHJA01000010">
    <property type="protein sequence ID" value="TPV49605.1"/>
    <property type="molecule type" value="Genomic_DNA"/>
</dbReference>
<proteinExistence type="inferred from homology"/>
<dbReference type="Gene3D" id="1.20.81.30">
    <property type="entry name" value="Type II secretion system (T2SS), domain F"/>
    <property type="match status" value="2"/>
</dbReference>
<evidence type="ECO:0000256" key="5">
    <source>
        <dbReference type="ARBA" id="ARBA00022989"/>
    </source>
</evidence>